<feature type="domain" description="Reverse transcriptase RNase H-like" evidence="9">
    <location>
        <begin position="496"/>
        <end position="533"/>
    </location>
</feature>
<keyword evidence="2" id="KW-0808">Transferase</keyword>
<evidence type="ECO:0000256" key="6">
    <source>
        <dbReference type="ARBA" id="ARBA00022801"/>
    </source>
</evidence>
<dbReference type="EMBL" id="BKCJ010002865">
    <property type="protein sequence ID" value="GEU51427.1"/>
    <property type="molecule type" value="Genomic_DNA"/>
</dbReference>
<protein>
    <recommendedName>
        <fullName evidence="1">RNA-directed DNA polymerase</fullName>
        <ecNumber evidence="1">2.7.7.49</ecNumber>
    </recommendedName>
</protein>
<dbReference type="InterPro" id="IPR043502">
    <property type="entry name" value="DNA/RNA_pol_sf"/>
</dbReference>
<organism evidence="10">
    <name type="scientific">Tanacetum cinerariifolium</name>
    <name type="common">Dalmatian daisy</name>
    <name type="synonym">Chrysanthemum cinerariifolium</name>
    <dbReference type="NCBI Taxonomy" id="118510"/>
    <lineage>
        <taxon>Eukaryota</taxon>
        <taxon>Viridiplantae</taxon>
        <taxon>Streptophyta</taxon>
        <taxon>Embryophyta</taxon>
        <taxon>Tracheophyta</taxon>
        <taxon>Spermatophyta</taxon>
        <taxon>Magnoliopsida</taxon>
        <taxon>eudicotyledons</taxon>
        <taxon>Gunneridae</taxon>
        <taxon>Pentapetalae</taxon>
        <taxon>asterids</taxon>
        <taxon>campanulids</taxon>
        <taxon>Asterales</taxon>
        <taxon>Asteraceae</taxon>
        <taxon>Asteroideae</taxon>
        <taxon>Anthemideae</taxon>
        <taxon>Anthemidinae</taxon>
        <taxon>Tanacetum</taxon>
    </lineage>
</organism>
<evidence type="ECO:0000256" key="2">
    <source>
        <dbReference type="ARBA" id="ARBA00022679"/>
    </source>
</evidence>
<dbReference type="SUPFAM" id="SSF56672">
    <property type="entry name" value="DNA/RNA polymerases"/>
    <property type="match status" value="1"/>
</dbReference>
<evidence type="ECO:0000256" key="5">
    <source>
        <dbReference type="ARBA" id="ARBA00022759"/>
    </source>
</evidence>
<dbReference type="PANTHER" id="PTHR34072:SF52">
    <property type="entry name" value="RIBONUCLEASE H"/>
    <property type="match status" value="1"/>
</dbReference>
<feature type="compositionally biased region" description="Gly residues" evidence="8">
    <location>
        <begin position="41"/>
        <end position="60"/>
    </location>
</feature>
<dbReference type="Gene3D" id="3.30.70.270">
    <property type="match status" value="1"/>
</dbReference>
<dbReference type="CDD" id="cd00303">
    <property type="entry name" value="retropepsin_like"/>
    <property type="match status" value="1"/>
</dbReference>
<dbReference type="EC" id="2.7.7.49" evidence="1"/>
<evidence type="ECO:0000256" key="4">
    <source>
        <dbReference type="ARBA" id="ARBA00022722"/>
    </source>
</evidence>
<keyword evidence="7" id="KW-0695">RNA-directed DNA polymerase</keyword>
<dbReference type="InterPro" id="IPR021109">
    <property type="entry name" value="Peptidase_aspartic_dom_sf"/>
</dbReference>
<dbReference type="InterPro" id="IPR043128">
    <property type="entry name" value="Rev_trsase/Diguanyl_cyclase"/>
</dbReference>
<accession>A0A6L2KRY6</accession>
<feature type="region of interest" description="Disordered" evidence="8">
    <location>
        <begin position="32"/>
        <end position="92"/>
    </location>
</feature>
<dbReference type="GO" id="GO:0003964">
    <property type="term" value="F:RNA-directed DNA polymerase activity"/>
    <property type="evidence" value="ECO:0007669"/>
    <property type="project" value="UniProtKB-KW"/>
</dbReference>
<dbReference type="GO" id="GO:0004519">
    <property type="term" value="F:endonuclease activity"/>
    <property type="evidence" value="ECO:0007669"/>
    <property type="project" value="UniProtKB-KW"/>
</dbReference>
<dbReference type="Pfam" id="PF08284">
    <property type="entry name" value="RVP_2"/>
    <property type="match status" value="1"/>
</dbReference>
<keyword evidence="5" id="KW-0255">Endonuclease</keyword>
<dbReference type="AlphaFoldDB" id="A0A6L2KRY6"/>
<feature type="region of interest" description="Disordered" evidence="8">
    <location>
        <begin position="151"/>
        <end position="184"/>
    </location>
</feature>
<dbReference type="GO" id="GO:0016787">
    <property type="term" value="F:hydrolase activity"/>
    <property type="evidence" value="ECO:0007669"/>
    <property type="project" value="UniProtKB-KW"/>
</dbReference>
<proteinExistence type="predicted"/>
<dbReference type="PANTHER" id="PTHR34072">
    <property type="entry name" value="ENZYMATIC POLYPROTEIN-RELATED"/>
    <property type="match status" value="1"/>
</dbReference>
<comment type="caution">
    <text evidence="10">The sequence shown here is derived from an EMBL/GenBank/DDBJ whole genome shotgun (WGS) entry which is preliminary data.</text>
</comment>
<reference evidence="10" key="1">
    <citation type="journal article" date="2019" name="Sci. Rep.">
        <title>Draft genome of Tanacetum cinerariifolium, the natural source of mosquito coil.</title>
        <authorList>
            <person name="Yamashiro T."/>
            <person name="Shiraishi A."/>
            <person name="Satake H."/>
            <person name="Nakayama K."/>
        </authorList>
    </citation>
    <scope>NUCLEOTIDE SEQUENCE</scope>
</reference>
<dbReference type="Pfam" id="PF17917">
    <property type="entry name" value="RT_RNaseH"/>
    <property type="match status" value="1"/>
</dbReference>
<keyword evidence="4" id="KW-0540">Nuclease</keyword>
<evidence type="ECO:0000256" key="3">
    <source>
        <dbReference type="ARBA" id="ARBA00022695"/>
    </source>
</evidence>
<evidence type="ECO:0000256" key="7">
    <source>
        <dbReference type="ARBA" id="ARBA00022918"/>
    </source>
</evidence>
<dbReference type="InterPro" id="IPR041373">
    <property type="entry name" value="RT_RNaseH"/>
</dbReference>
<keyword evidence="6" id="KW-0378">Hydrolase</keyword>
<dbReference type="SUPFAM" id="SSF50630">
    <property type="entry name" value="Acid proteases"/>
    <property type="match status" value="1"/>
</dbReference>
<name>A0A6L2KRY6_TANCI</name>
<feature type="compositionally biased region" description="Low complexity" evidence="8">
    <location>
        <begin position="83"/>
        <end position="92"/>
    </location>
</feature>
<feature type="compositionally biased region" description="Polar residues" evidence="8">
    <location>
        <begin position="61"/>
        <end position="72"/>
    </location>
</feature>
<feature type="compositionally biased region" description="Basic and acidic residues" evidence="8">
    <location>
        <begin position="162"/>
        <end position="184"/>
    </location>
</feature>
<evidence type="ECO:0000313" key="10">
    <source>
        <dbReference type="EMBL" id="GEU51427.1"/>
    </source>
</evidence>
<feature type="non-terminal residue" evidence="10">
    <location>
        <position position="690"/>
    </location>
</feature>
<sequence>MFTHVLPRIDNAAKDDNPKCYSACCRIMRTRTGGRTSKGGSRTGGRFGNQGNGRIDGQGGPSSKNLLPTNLAQVGNQGGNGNQNGNVGNDNIQSNVGNVMVNNNRVGYMCKEFLACNPNTYDGKGGMVAEMEPQTIQKAMQLAGTLTDEALRNGSIKKNHEKRGSEGKPSKDRNVRDDNKRTRAENAFDLTTNLVRRVNTGTVPNCTTCSTYHPLGVPCRTSFNSNHPGHFAKDCRVVPRNVNPINVRNLTAKACYECGKGWAFMLGTEEARQDPNIMTGTFTLNDHYAPTLFDSGVDYSFVSTSFIPLLSIGPSDLCFSYEIEIATRQLVEIDKVIKGCKLEIGGHVFDINLIPFGCESFNVIIGMDWLFDHKVEIICHEKVVRIPLLDGKVLRVLGEKPKENVRPLMSAKAKEKSQKEIMVVREFFNVFLDDLSRHVINDDGIHVDPSKIEAVKNWEAPKTLSEVYSFFGLAWNYHRFIENISKIAKPLTILTQKRLGCVLRQRDKVIAYASRQLKIHEKNYTTHDLELVADALSRKERVKPKRIRVMNLNLHSSIKDKILVAQKETSNESTRLQRGLDEMVELRSDEALCYRDRIWAPLKGGVRTLIIDEAHKSNPNGNEGWVVNFLKPSSSIATSFIVGLSWLCKLRHLLTRSASSVIGDEFIYKYRDFFFQATAQKLHHNSTDDL</sequence>
<evidence type="ECO:0000256" key="8">
    <source>
        <dbReference type="SAM" id="MobiDB-lite"/>
    </source>
</evidence>
<dbReference type="Gene3D" id="2.40.70.10">
    <property type="entry name" value="Acid Proteases"/>
    <property type="match status" value="1"/>
</dbReference>
<evidence type="ECO:0000259" key="9">
    <source>
        <dbReference type="Pfam" id="PF17917"/>
    </source>
</evidence>
<evidence type="ECO:0000256" key="1">
    <source>
        <dbReference type="ARBA" id="ARBA00012493"/>
    </source>
</evidence>
<gene>
    <name evidence="10" type="ORF">Tci_023405</name>
</gene>
<keyword evidence="3" id="KW-0548">Nucleotidyltransferase</keyword>